<dbReference type="OrthoDB" id="2789670at2759"/>
<dbReference type="GO" id="GO:0005506">
    <property type="term" value="F:iron ion binding"/>
    <property type="evidence" value="ECO:0007669"/>
    <property type="project" value="InterPro"/>
</dbReference>
<dbReference type="GO" id="GO:0008395">
    <property type="term" value="F:steroid hydroxylase activity"/>
    <property type="evidence" value="ECO:0007669"/>
    <property type="project" value="TreeGrafter"/>
</dbReference>
<dbReference type="OMA" id="RQLCSTF"/>
<dbReference type="CDD" id="cd11055">
    <property type="entry name" value="CYP3A-like"/>
    <property type="match status" value="1"/>
</dbReference>
<dbReference type="PRINTS" id="PR00385">
    <property type="entry name" value="P450"/>
</dbReference>
<keyword evidence="7 10" id="KW-0503">Monooxygenase</keyword>
<keyword evidence="6 9" id="KW-0408">Iron</keyword>
<dbReference type="InterPro" id="IPR002401">
    <property type="entry name" value="Cyt_P450_E_grp-I"/>
</dbReference>
<evidence type="ECO:0000313" key="13">
    <source>
        <dbReference type="Proteomes" id="UP000035682"/>
    </source>
</evidence>
<dbReference type="AlphaFoldDB" id="A0A090MZT7"/>
<dbReference type="PROSITE" id="PS00086">
    <property type="entry name" value="CYTOCHROME_P450"/>
    <property type="match status" value="1"/>
</dbReference>
<dbReference type="FunFam" id="1.10.630.10:FF:000182">
    <property type="entry name" value="Cytochrome P450 3A4"/>
    <property type="match status" value="1"/>
</dbReference>
<dbReference type="WormBase" id="SRAE_2000415300">
    <property type="protein sequence ID" value="SRP02939"/>
    <property type="gene ID" value="WBGene00264381"/>
</dbReference>
<feature type="binding site" description="axial binding residue" evidence="9">
    <location>
        <position position="455"/>
    </location>
    <ligand>
        <name>heme</name>
        <dbReference type="ChEBI" id="CHEBI:30413"/>
    </ligand>
    <ligandPart>
        <name>Fe</name>
        <dbReference type="ChEBI" id="CHEBI:18248"/>
    </ligandPart>
</feature>
<keyword evidence="3 9" id="KW-0349">Heme</keyword>
<dbReference type="STRING" id="34506.A0A090MZT7"/>
<comment type="cofactor">
    <cofactor evidence="1 9">
        <name>heme</name>
        <dbReference type="ChEBI" id="CHEBI:30413"/>
    </cofactor>
</comment>
<evidence type="ECO:0000256" key="11">
    <source>
        <dbReference type="SAM" id="Phobius"/>
    </source>
</evidence>
<keyword evidence="13" id="KW-1185">Reference proteome</keyword>
<dbReference type="PANTHER" id="PTHR24302:SF15">
    <property type="entry name" value="FATTY-ACID PEROXYGENASE"/>
    <property type="match status" value="1"/>
</dbReference>
<evidence type="ECO:0000313" key="15">
    <source>
        <dbReference type="WormBase" id="SRAE_2000415300"/>
    </source>
</evidence>
<accession>A0A090MZT7</accession>
<comment type="similarity">
    <text evidence="2 10">Belongs to the cytochrome P450 family.</text>
</comment>
<keyword evidence="11" id="KW-1133">Transmembrane helix</keyword>
<protein>
    <submittedName>
        <fullName evidence="12 14">Cytochrome P450 family and Cytochrome P450, E-class, group I family-containing protein</fullName>
    </submittedName>
</protein>
<reference evidence="12 13" key="1">
    <citation type="submission" date="2014-09" db="EMBL/GenBank/DDBJ databases">
        <authorList>
            <person name="Martin A.A."/>
        </authorList>
    </citation>
    <scope>NUCLEOTIDE SEQUENCE</scope>
    <source>
        <strain evidence="13">ED321</strain>
        <strain evidence="12">ED321 Heterogonic</strain>
    </source>
</reference>
<gene>
    <name evidence="12 14 15" type="ORF">SRAE_2000415300</name>
</gene>
<name>A0A090MZT7_STRRB</name>
<evidence type="ECO:0000256" key="4">
    <source>
        <dbReference type="ARBA" id="ARBA00022723"/>
    </source>
</evidence>
<keyword evidence="5 10" id="KW-0560">Oxidoreductase</keyword>
<dbReference type="Pfam" id="PF00067">
    <property type="entry name" value="p450"/>
    <property type="match status" value="1"/>
</dbReference>
<keyword evidence="11" id="KW-0472">Membrane</keyword>
<evidence type="ECO:0000256" key="6">
    <source>
        <dbReference type="ARBA" id="ARBA00023004"/>
    </source>
</evidence>
<keyword evidence="4 9" id="KW-0479">Metal-binding</keyword>
<dbReference type="InterPro" id="IPR001128">
    <property type="entry name" value="Cyt_P450"/>
</dbReference>
<dbReference type="PANTHER" id="PTHR24302">
    <property type="entry name" value="CYTOCHROME P450 FAMILY 3"/>
    <property type="match status" value="1"/>
</dbReference>
<reference evidence="14" key="2">
    <citation type="submission" date="2020-12" db="UniProtKB">
        <authorList>
            <consortium name="WormBaseParasite"/>
        </authorList>
    </citation>
    <scope>IDENTIFICATION</scope>
</reference>
<dbReference type="CTD" id="36381874"/>
<dbReference type="Gene3D" id="1.10.630.10">
    <property type="entry name" value="Cytochrome P450"/>
    <property type="match status" value="1"/>
</dbReference>
<dbReference type="GO" id="GO:0016705">
    <property type="term" value="F:oxidoreductase activity, acting on paired donors, with incorporation or reduction of molecular oxygen"/>
    <property type="evidence" value="ECO:0007669"/>
    <property type="project" value="InterPro"/>
</dbReference>
<evidence type="ECO:0000256" key="1">
    <source>
        <dbReference type="ARBA" id="ARBA00001971"/>
    </source>
</evidence>
<evidence type="ECO:0000313" key="14">
    <source>
        <dbReference type="WBParaSite" id="SRAE_2000415300.1"/>
    </source>
</evidence>
<evidence type="ECO:0000313" key="12">
    <source>
        <dbReference type="EMBL" id="CEF69504.1"/>
    </source>
</evidence>
<dbReference type="InterPro" id="IPR050705">
    <property type="entry name" value="Cytochrome_P450_3A"/>
</dbReference>
<dbReference type="RefSeq" id="XP_024508704.1">
    <property type="nucleotide sequence ID" value="XM_024642988.1"/>
</dbReference>
<comment type="function">
    <text evidence="8">Cytochromes P450 are a group of heme-thiolate monooxygenases. They oxidize a variety of structurally unrelated compounds, including steroids, fatty acids, and xenobiotics.</text>
</comment>
<feature type="transmembrane region" description="Helical" evidence="11">
    <location>
        <begin position="7"/>
        <end position="40"/>
    </location>
</feature>
<evidence type="ECO:0000256" key="8">
    <source>
        <dbReference type="ARBA" id="ARBA00043906"/>
    </source>
</evidence>
<dbReference type="WBParaSite" id="SRAE_2000415300.1">
    <property type="protein sequence ID" value="SRAE_2000415300.1"/>
    <property type="gene ID" value="WBGene00264381"/>
</dbReference>
<dbReference type="EMBL" id="LN609529">
    <property type="protein sequence ID" value="CEF69504.1"/>
    <property type="molecule type" value="Genomic_DNA"/>
</dbReference>
<dbReference type="Proteomes" id="UP000035682">
    <property type="component" value="Unplaced"/>
</dbReference>
<dbReference type="InterPro" id="IPR017972">
    <property type="entry name" value="Cyt_P450_CS"/>
</dbReference>
<dbReference type="SUPFAM" id="SSF48264">
    <property type="entry name" value="Cytochrome P450"/>
    <property type="match status" value="1"/>
</dbReference>
<evidence type="ECO:0000256" key="5">
    <source>
        <dbReference type="ARBA" id="ARBA00023002"/>
    </source>
</evidence>
<proteinExistence type="inferred from homology"/>
<dbReference type="InterPro" id="IPR036396">
    <property type="entry name" value="Cyt_P450_sf"/>
</dbReference>
<sequence length="513" mass="59873">MLGIGEYILLLIILFFIISTLFTKFVAVGLIVIVTSLTFWKLNEYSNYWKKRNIPSPKGKLGIGNIIELFENFKNSDERWKKKFGKTYGLMMGLTPDITTTDLNIIKEVYVKQFEKFIDRETFFPGSNKKEKSLFAHGMFMLRGDDWRRVRNLSSPAFTTGKMKMFVTFFNETANKTLELLKNYELEDKPIDIKKMCDGMTLDSIFKSTFGLKTDLQEDPNNIVRKNAKKVFDANVYDPRVYFNYHIKDDKEIKFFTDLLSQCYEKRKKELKEVNDDDDNKEKDEDIMFENATKSQKAKGMSKIEILAQGFLFLLAGYETTASTINFLLFMLANHQEYQEKCREEILDALQGKDINYIDYDTVNKLNYLDQCVKECLRMFPPAGKINRICVEKTTINGIEFEPGTMVSVPIFNLHYDEEIYPQPNIFDPERFSTEQKAGRDPLYYMPFGYGPRNCIGMRFAYLSIKIYIARFLTKYRFKTCKESVPLPLEIATVSLTKPKDTLYLKVETISNL</sequence>
<dbReference type="PRINTS" id="PR00463">
    <property type="entry name" value="EP450I"/>
</dbReference>
<keyword evidence="11" id="KW-0812">Transmembrane</keyword>
<dbReference type="GeneID" id="36381874"/>
<evidence type="ECO:0000256" key="7">
    <source>
        <dbReference type="ARBA" id="ARBA00023033"/>
    </source>
</evidence>
<organism evidence="12">
    <name type="scientific">Strongyloides ratti</name>
    <name type="common">Parasitic roundworm</name>
    <dbReference type="NCBI Taxonomy" id="34506"/>
    <lineage>
        <taxon>Eukaryota</taxon>
        <taxon>Metazoa</taxon>
        <taxon>Ecdysozoa</taxon>
        <taxon>Nematoda</taxon>
        <taxon>Chromadorea</taxon>
        <taxon>Rhabditida</taxon>
        <taxon>Tylenchina</taxon>
        <taxon>Panagrolaimomorpha</taxon>
        <taxon>Strongyloidoidea</taxon>
        <taxon>Strongyloididae</taxon>
        <taxon>Strongyloides</taxon>
    </lineage>
</organism>
<evidence type="ECO:0000256" key="10">
    <source>
        <dbReference type="RuleBase" id="RU000461"/>
    </source>
</evidence>
<dbReference type="GO" id="GO:0020037">
    <property type="term" value="F:heme binding"/>
    <property type="evidence" value="ECO:0007669"/>
    <property type="project" value="InterPro"/>
</dbReference>
<evidence type="ECO:0000256" key="2">
    <source>
        <dbReference type="ARBA" id="ARBA00010617"/>
    </source>
</evidence>
<evidence type="ECO:0000256" key="9">
    <source>
        <dbReference type="PIRSR" id="PIRSR602401-1"/>
    </source>
</evidence>
<evidence type="ECO:0000256" key="3">
    <source>
        <dbReference type="ARBA" id="ARBA00022617"/>
    </source>
</evidence>